<evidence type="ECO:0000313" key="1">
    <source>
        <dbReference type="EMBL" id="KAK5784740.1"/>
    </source>
</evidence>
<comment type="caution">
    <text evidence="1">The sequence shown here is derived from an EMBL/GenBank/DDBJ whole genome shotgun (WGS) entry which is preliminary data.</text>
</comment>
<name>A0ABR0N4H8_GOSAR</name>
<keyword evidence="2" id="KW-1185">Reference proteome</keyword>
<reference evidence="1 2" key="1">
    <citation type="submission" date="2023-03" db="EMBL/GenBank/DDBJ databases">
        <title>WGS of Gossypium arboreum.</title>
        <authorList>
            <person name="Yu D."/>
        </authorList>
    </citation>
    <scope>NUCLEOTIDE SEQUENCE [LARGE SCALE GENOMIC DNA]</scope>
    <source>
        <tissue evidence="1">Leaf</tissue>
    </source>
</reference>
<sequence>MLNAKSNAGRKTRWKLQPFFLSNEFQPLNILAADAWQCVGISTNFQSVHELLVYYISNAGLAHQNRVLLIAWSLWIGTMLGKVSNSCRYFKWLGKTTGRLDEMQCGWGFGILVCDPSGHFVKGLSGSLGVGMEQKLIKIMSIREALSSLHESIARRLSMLVLN</sequence>
<protein>
    <submittedName>
        <fullName evidence="1">Uncharacterized protein</fullName>
    </submittedName>
</protein>
<organism evidence="1 2">
    <name type="scientific">Gossypium arboreum</name>
    <name type="common">Tree cotton</name>
    <name type="synonym">Gossypium nanking</name>
    <dbReference type="NCBI Taxonomy" id="29729"/>
    <lineage>
        <taxon>Eukaryota</taxon>
        <taxon>Viridiplantae</taxon>
        <taxon>Streptophyta</taxon>
        <taxon>Embryophyta</taxon>
        <taxon>Tracheophyta</taxon>
        <taxon>Spermatophyta</taxon>
        <taxon>Magnoliopsida</taxon>
        <taxon>eudicotyledons</taxon>
        <taxon>Gunneridae</taxon>
        <taxon>Pentapetalae</taxon>
        <taxon>rosids</taxon>
        <taxon>malvids</taxon>
        <taxon>Malvales</taxon>
        <taxon>Malvaceae</taxon>
        <taxon>Malvoideae</taxon>
        <taxon>Gossypium</taxon>
    </lineage>
</organism>
<accession>A0ABR0N4H8</accession>
<proteinExistence type="predicted"/>
<dbReference type="EMBL" id="JARKNE010000011">
    <property type="protein sequence ID" value="KAK5784740.1"/>
    <property type="molecule type" value="Genomic_DNA"/>
</dbReference>
<dbReference type="Proteomes" id="UP001358586">
    <property type="component" value="Chromosome 11"/>
</dbReference>
<evidence type="ECO:0000313" key="2">
    <source>
        <dbReference type="Proteomes" id="UP001358586"/>
    </source>
</evidence>
<gene>
    <name evidence="1" type="ORF">PVK06_039267</name>
</gene>